<evidence type="ECO:0000313" key="4">
    <source>
        <dbReference type="Proteomes" id="UP000039865"/>
    </source>
</evidence>
<keyword evidence="4" id="KW-1185">Reference proteome</keyword>
<accession>A0A078AD79</accession>
<feature type="region of interest" description="Disordered" evidence="1">
    <location>
        <begin position="750"/>
        <end position="773"/>
    </location>
</feature>
<feature type="region of interest" description="Disordered" evidence="1">
    <location>
        <begin position="682"/>
        <end position="712"/>
    </location>
</feature>
<gene>
    <name evidence="3" type="primary">Contig8269.g8818</name>
    <name evidence="3" type="ORF">STYLEM_9191</name>
</gene>
<dbReference type="Proteomes" id="UP000039865">
    <property type="component" value="Unassembled WGS sequence"/>
</dbReference>
<organism evidence="3 4">
    <name type="scientific">Stylonychia lemnae</name>
    <name type="common">Ciliate</name>
    <dbReference type="NCBI Taxonomy" id="5949"/>
    <lineage>
        <taxon>Eukaryota</taxon>
        <taxon>Sar</taxon>
        <taxon>Alveolata</taxon>
        <taxon>Ciliophora</taxon>
        <taxon>Intramacronucleata</taxon>
        <taxon>Spirotrichea</taxon>
        <taxon>Stichotrichia</taxon>
        <taxon>Sporadotrichida</taxon>
        <taxon>Oxytrichidae</taxon>
        <taxon>Stylonychinae</taxon>
        <taxon>Stylonychia</taxon>
    </lineage>
</organism>
<dbReference type="OrthoDB" id="26518at2759"/>
<evidence type="ECO:0000259" key="2">
    <source>
        <dbReference type="PROSITE" id="PS51444"/>
    </source>
</evidence>
<protein>
    <recommendedName>
        <fullName evidence="2">FH2 domain-containing protein</fullName>
    </recommendedName>
</protein>
<evidence type="ECO:0000256" key="1">
    <source>
        <dbReference type="SAM" id="MobiDB-lite"/>
    </source>
</evidence>
<sequence length="908" mass="104522">MSESPLITQNQCLQQPNDDMWKIDIKCQSLNDDQQIANQQIFSTESLVLYKSPIPLASQGKCTSDFNPETSDEKLFILIEDQTQSQKELNQHLDFQTRIVENSSSSQSKGDLQSFKSARSIVTKGSHGKERYQSVRSSQSIVRDSLENLRLQTLTTYSELKENQASLKDIRKVQEVFKTLSHESPKKLSKNSSHSSRHNHRENPVRQSFIPPPPQPINKLLTSMAQFFTQQQKPEKQDNNYIKLPISLQPSLGNQHSVFSIITNQTIVKDQDKLIDSIKKKINDHFQRKPQTVKAATKIEDKQQLKIIDNLFEYQRSILIQTALMKYQFNSPHFLSMIENGKIENILTEQLETFVKILPRQNELQKLKETILSEGYINYEEAQGKTKLGTVESFFILIQSYPKLQLKAEILLDIALFQDKINDLMMLNENWTKVFDFIIKNENLRSIVYLIQQSLIQLQYGDTQFSKQMYQFNILEINRVFEVKSTKNAQKTMYDVLFKDLFLLSEDRQWLIFSEPQISMIRVVMRDNISQFYLKINELTNIHQKVQTEFNQWDLNDKVFRSTLESFQKFYQEHVKIVVQQTSKQFDIAVQNFLEYFGQEDISNLDQIIQTIFEFSIKHQKVYEKILIKIRNQQRQSNMIKEERSTPSKQPHHSRTASDVNQHLISAPKKISHQRVKSNLLGEKQSPIVQQAKQKQCPHSIRTKNVSPRDSHIPKLQEIDEFSQSNNSNAPKTQKKQALNKQLFNAASKSCLKSPAKAEPSPSQSSRKGPEEEKVALNTAFGENALPNQINIGINFAMNELSSRNKAIVLKDQGKLRSACTAGQNQSFLTAVHKKGISKENDKALSQFQTGTSNGGASGPAQYINSGKQSKIMGRGNSNAILNLKQQDPQQQQRVKSRLEQISKQARF</sequence>
<evidence type="ECO:0000313" key="3">
    <source>
        <dbReference type="EMBL" id="CDW80195.1"/>
    </source>
</evidence>
<feature type="region of interest" description="Disordered" evidence="1">
    <location>
        <begin position="181"/>
        <end position="215"/>
    </location>
</feature>
<reference evidence="3 4" key="1">
    <citation type="submission" date="2014-06" db="EMBL/GenBank/DDBJ databases">
        <authorList>
            <person name="Swart Estienne"/>
        </authorList>
    </citation>
    <scope>NUCLEOTIDE SEQUENCE [LARGE SCALE GENOMIC DNA]</scope>
    <source>
        <strain evidence="3 4">130c</strain>
    </source>
</reference>
<dbReference type="Gene3D" id="1.20.58.2220">
    <property type="entry name" value="Formin, FH2 domain"/>
    <property type="match status" value="1"/>
</dbReference>
<feature type="region of interest" description="Disordered" evidence="1">
    <location>
        <begin position="636"/>
        <end position="659"/>
    </location>
</feature>
<dbReference type="EMBL" id="CCKQ01008734">
    <property type="protein sequence ID" value="CDW80195.1"/>
    <property type="molecule type" value="Genomic_DNA"/>
</dbReference>
<dbReference type="InParanoid" id="A0A078AD79"/>
<dbReference type="InterPro" id="IPR015425">
    <property type="entry name" value="FH2_Formin"/>
</dbReference>
<dbReference type="Pfam" id="PF02181">
    <property type="entry name" value="FH2"/>
    <property type="match status" value="1"/>
</dbReference>
<dbReference type="InterPro" id="IPR042201">
    <property type="entry name" value="FH2_Formin_sf"/>
</dbReference>
<dbReference type="PROSITE" id="PS51444">
    <property type="entry name" value="FH2"/>
    <property type="match status" value="1"/>
</dbReference>
<proteinExistence type="predicted"/>
<feature type="domain" description="FH2" evidence="2">
    <location>
        <begin position="231"/>
        <end position="645"/>
    </location>
</feature>
<name>A0A078AD79_STYLE</name>
<dbReference type="AlphaFoldDB" id="A0A078AD79"/>
<dbReference type="SUPFAM" id="SSF101447">
    <property type="entry name" value="Formin homology 2 domain (FH2 domain)"/>
    <property type="match status" value="1"/>
</dbReference>